<sequence>MDMVVNEEMRIRLLEEEFKLRKKQPPAWTMQKYRKYANFGANRKKTKE</sequence>
<evidence type="ECO:0000313" key="2">
    <source>
        <dbReference type="Proteomes" id="UP000809243"/>
    </source>
</evidence>
<organism evidence="1 2">
    <name type="scientific">Candidatus Iainarchaeum sp</name>
    <dbReference type="NCBI Taxonomy" id="3101447"/>
    <lineage>
        <taxon>Archaea</taxon>
        <taxon>Candidatus Iainarchaeota</taxon>
        <taxon>Candidatus Iainarchaeia</taxon>
        <taxon>Candidatus Iainarchaeales</taxon>
        <taxon>Candidatus Iainarchaeaceae</taxon>
        <taxon>Candidatus Iainarchaeum</taxon>
    </lineage>
</organism>
<dbReference type="EMBL" id="JAFGDB010000025">
    <property type="protein sequence ID" value="MBN2067127.1"/>
    <property type="molecule type" value="Genomic_DNA"/>
</dbReference>
<reference evidence="1" key="1">
    <citation type="submission" date="2021-01" db="EMBL/GenBank/DDBJ databases">
        <title>Active Sulfur Cycling in an Early Earth Analoge.</title>
        <authorList>
            <person name="Hahn C.R."/>
            <person name="Youssef N.H."/>
            <person name="Elshahed M."/>
        </authorList>
    </citation>
    <scope>NUCLEOTIDE SEQUENCE</scope>
    <source>
        <strain evidence="1">Zod_Metabat.1151</strain>
    </source>
</reference>
<protein>
    <submittedName>
        <fullName evidence="1">Uncharacterized protein</fullName>
    </submittedName>
</protein>
<dbReference type="AlphaFoldDB" id="A0A939C8N6"/>
<gene>
    <name evidence="1" type="ORF">JW744_01525</name>
</gene>
<proteinExistence type="predicted"/>
<evidence type="ECO:0000313" key="1">
    <source>
        <dbReference type="EMBL" id="MBN2067127.1"/>
    </source>
</evidence>
<name>A0A939C8N6_9ARCH</name>
<dbReference type="Proteomes" id="UP000809243">
    <property type="component" value="Unassembled WGS sequence"/>
</dbReference>
<accession>A0A939C8N6</accession>
<comment type="caution">
    <text evidence="1">The sequence shown here is derived from an EMBL/GenBank/DDBJ whole genome shotgun (WGS) entry which is preliminary data.</text>
</comment>